<evidence type="ECO:0000313" key="9">
    <source>
        <dbReference type="WBParaSite" id="Pan_g18840.t1"/>
    </source>
</evidence>
<dbReference type="GO" id="GO:0004930">
    <property type="term" value="F:G protein-coupled receptor activity"/>
    <property type="evidence" value="ECO:0007669"/>
    <property type="project" value="UniProtKB-KW"/>
</dbReference>
<evidence type="ECO:0000256" key="2">
    <source>
        <dbReference type="ARBA" id="ARBA00022692"/>
    </source>
</evidence>
<evidence type="ECO:0000256" key="6">
    <source>
        <dbReference type="SAM" id="Phobius"/>
    </source>
</evidence>
<dbReference type="PRINTS" id="PR00237">
    <property type="entry name" value="GPCRRHODOPSN"/>
</dbReference>
<dbReference type="PROSITE" id="PS00237">
    <property type="entry name" value="G_PROTEIN_RECEP_F1_1"/>
    <property type="match status" value="1"/>
</dbReference>
<comment type="subcellular location">
    <subcellularLocation>
        <location evidence="1">Membrane</location>
    </subcellularLocation>
</comment>
<name>A0A7E4VBJ7_PANRE</name>
<feature type="transmembrane region" description="Helical" evidence="6">
    <location>
        <begin position="221"/>
        <end position="238"/>
    </location>
</feature>
<protein>
    <submittedName>
        <fullName evidence="9">G_PROTEIN_RECEP_F1_2 domain-containing protein</fullName>
    </submittedName>
</protein>
<evidence type="ECO:0000313" key="8">
    <source>
        <dbReference type="Proteomes" id="UP000492821"/>
    </source>
</evidence>
<dbReference type="Gene3D" id="1.20.1070.10">
    <property type="entry name" value="Rhodopsin 7-helix transmembrane proteins"/>
    <property type="match status" value="1"/>
</dbReference>
<dbReference type="PANTHER" id="PTHR46641">
    <property type="entry name" value="FMRFAMIDE RECEPTOR-RELATED"/>
    <property type="match status" value="1"/>
</dbReference>
<sequence length="401" mass="45408">MELDVVDEASHFVPEYEYANVCSSRPHDASPEHEDALAIVWWTNVICLPTIAFIGLTCNLLNLLILTSNKAARRIPSWHFLVALAIFDSIFLIFATIEVAPTSIQTLVASLSFNAFYTHIVLYIRTLASTFYKASVLIVVAFNVERYVCVCHPLAAHRFCTSRRSKQAILVSLVVSFACSIQWPLVYKVVGCWDVSRGEAYYIIVMRESGFLKAYYKAMDYFSLFAFNAAPILLLLFLNCRLIVTLRKVVDQDLRRTSQDSAMEQSSEQTVFAESSAQQRLNANAMLFAVVALLFICVGPQAPARLMYEYYGHYDATAVVYTCISQQMVFLNAALNFCLYCLVSRRYRGLLRESLRRVFVHESEYCTSTGIQLKTKFTSLQSADETHPMLANMDRRASAFP</sequence>
<dbReference type="InterPro" id="IPR017452">
    <property type="entry name" value="GPCR_Rhodpsn_7TM"/>
</dbReference>
<evidence type="ECO:0000256" key="3">
    <source>
        <dbReference type="ARBA" id="ARBA00022989"/>
    </source>
</evidence>
<dbReference type="Pfam" id="PF00001">
    <property type="entry name" value="7tm_1"/>
    <property type="match status" value="1"/>
</dbReference>
<feature type="domain" description="G-protein coupled receptors family 1 profile" evidence="7">
    <location>
        <begin position="58"/>
        <end position="340"/>
    </location>
</feature>
<keyword evidence="4 6" id="KW-0472">Membrane</keyword>
<keyword evidence="8" id="KW-1185">Reference proteome</keyword>
<feature type="transmembrane region" description="Helical" evidence="6">
    <location>
        <begin position="78"/>
        <end position="97"/>
    </location>
</feature>
<dbReference type="Proteomes" id="UP000492821">
    <property type="component" value="Unassembled WGS sequence"/>
</dbReference>
<evidence type="ECO:0000256" key="1">
    <source>
        <dbReference type="ARBA" id="ARBA00004370"/>
    </source>
</evidence>
<feature type="transmembrane region" description="Helical" evidence="6">
    <location>
        <begin position="103"/>
        <end position="124"/>
    </location>
</feature>
<evidence type="ECO:0000256" key="4">
    <source>
        <dbReference type="ARBA" id="ARBA00023136"/>
    </source>
</evidence>
<evidence type="ECO:0000259" key="7">
    <source>
        <dbReference type="PROSITE" id="PS50262"/>
    </source>
</evidence>
<dbReference type="SUPFAM" id="SSF81321">
    <property type="entry name" value="Family A G protein-coupled receptor-like"/>
    <property type="match status" value="1"/>
</dbReference>
<dbReference type="PANTHER" id="PTHR46641:SF23">
    <property type="entry name" value="G-PROTEIN COUPLED RECEPTORS FAMILY 1 PROFILE DOMAIN-CONTAINING PROTEIN"/>
    <property type="match status" value="1"/>
</dbReference>
<organism evidence="8 9">
    <name type="scientific">Panagrellus redivivus</name>
    <name type="common">Microworm</name>
    <dbReference type="NCBI Taxonomy" id="6233"/>
    <lineage>
        <taxon>Eukaryota</taxon>
        <taxon>Metazoa</taxon>
        <taxon>Ecdysozoa</taxon>
        <taxon>Nematoda</taxon>
        <taxon>Chromadorea</taxon>
        <taxon>Rhabditida</taxon>
        <taxon>Tylenchina</taxon>
        <taxon>Panagrolaimomorpha</taxon>
        <taxon>Panagrolaimoidea</taxon>
        <taxon>Panagrolaimidae</taxon>
        <taxon>Panagrellus</taxon>
    </lineage>
</organism>
<keyword evidence="2 5" id="KW-0812">Transmembrane</keyword>
<feature type="transmembrane region" description="Helical" evidence="6">
    <location>
        <begin position="168"/>
        <end position="187"/>
    </location>
</feature>
<dbReference type="GO" id="GO:0016020">
    <property type="term" value="C:membrane"/>
    <property type="evidence" value="ECO:0007669"/>
    <property type="project" value="UniProtKB-SubCell"/>
</dbReference>
<dbReference type="AlphaFoldDB" id="A0A7E4VBJ7"/>
<dbReference type="PROSITE" id="PS50262">
    <property type="entry name" value="G_PROTEIN_RECEP_F1_2"/>
    <property type="match status" value="1"/>
</dbReference>
<keyword evidence="5" id="KW-0297">G-protein coupled receptor</keyword>
<keyword evidence="5" id="KW-0807">Transducer</keyword>
<reference evidence="9" key="2">
    <citation type="submission" date="2020-10" db="UniProtKB">
        <authorList>
            <consortium name="WormBaseParasite"/>
        </authorList>
    </citation>
    <scope>IDENTIFICATION</scope>
</reference>
<proteinExistence type="inferred from homology"/>
<keyword evidence="3 6" id="KW-1133">Transmembrane helix</keyword>
<feature type="transmembrane region" description="Helical" evidence="6">
    <location>
        <begin position="285"/>
        <end position="304"/>
    </location>
</feature>
<feature type="transmembrane region" description="Helical" evidence="6">
    <location>
        <begin position="39"/>
        <end position="66"/>
    </location>
</feature>
<keyword evidence="5" id="KW-0675">Receptor</keyword>
<comment type="similarity">
    <text evidence="5">Belongs to the G-protein coupled receptor 1 family.</text>
</comment>
<accession>A0A7E4VBJ7</accession>
<dbReference type="InterPro" id="IPR000276">
    <property type="entry name" value="GPCR_Rhodpsn"/>
</dbReference>
<dbReference type="WBParaSite" id="Pan_g18840.t1">
    <property type="protein sequence ID" value="Pan_g18840.t1"/>
    <property type="gene ID" value="Pan_g18840"/>
</dbReference>
<evidence type="ECO:0000256" key="5">
    <source>
        <dbReference type="RuleBase" id="RU000688"/>
    </source>
</evidence>
<feature type="transmembrane region" description="Helical" evidence="6">
    <location>
        <begin position="324"/>
        <end position="343"/>
    </location>
</feature>
<dbReference type="InterPro" id="IPR052954">
    <property type="entry name" value="GPCR-Ligand_Int"/>
</dbReference>
<reference evidence="8" key="1">
    <citation type="journal article" date="2013" name="Genetics">
        <title>The draft genome and transcriptome of Panagrellus redivivus are shaped by the harsh demands of a free-living lifestyle.</title>
        <authorList>
            <person name="Srinivasan J."/>
            <person name="Dillman A.R."/>
            <person name="Macchietto M.G."/>
            <person name="Heikkinen L."/>
            <person name="Lakso M."/>
            <person name="Fracchia K.M."/>
            <person name="Antoshechkin I."/>
            <person name="Mortazavi A."/>
            <person name="Wong G."/>
            <person name="Sternberg P.W."/>
        </authorList>
    </citation>
    <scope>NUCLEOTIDE SEQUENCE [LARGE SCALE GENOMIC DNA]</scope>
    <source>
        <strain evidence="8">MT8872</strain>
    </source>
</reference>
<dbReference type="CDD" id="cd14978">
    <property type="entry name" value="7tmA_FMRFamide_R-like"/>
    <property type="match status" value="1"/>
</dbReference>